<name>A0AAW0LR80_QUESU</name>
<accession>A0AAW0LR80</accession>
<reference evidence="1 2" key="1">
    <citation type="journal article" date="2018" name="Sci. Data">
        <title>The draft genome sequence of cork oak.</title>
        <authorList>
            <person name="Ramos A.M."/>
            <person name="Usie A."/>
            <person name="Barbosa P."/>
            <person name="Barros P.M."/>
            <person name="Capote T."/>
            <person name="Chaves I."/>
            <person name="Simoes F."/>
            <person name="Abreu I."/>
            <person name="Carrasquinho I."/>
            <person name="Faro C."/>
            <person name="Guimaraes J.B."/>
            <person name="Mendonca D."/>
            <person name="Nobrega F."/>
            <person name="Rodrigues L."/>
            <person name="Saibo N.J.M."/>
            <person name="Varela M.C."/>
            <person name="Egas C."/>
            <person name="Matos J."/>
            <person name="Miguel C.M."/>
            <person name="Oliveira M.M."/>
            <person name="Ricardo C.P."/>
            <person name="Goncalves S."/>
        </authorList>
    </citation>
    <scope>NUCLEOTIDE SEQUENCE [LARGE SCALE GENOMIC DNA]</scope>
    <source>
        <strain evidence="2">cv. HL8</strain>
    </source>
</reference>
<evidence type="ECO:0000313" key="2">
    <source>
        <dbReference type="Proteomes" id="UP000237347"/>
    </source>
</evidence>
<dbReference type="InterPro" id="IPR032675">
    <property type="entry name" value="LRR_dom_sf"/>
</dbReference>
<dbReference type="SUPFAM" id="SSF52058">
    <property type="entry name" value="L domain-like"/>
    <property type="match status" value="1"/>
</dbReference>
<evidence type="ECO:0000313" key="1">
    <source>
        <dbReference type="EMBL" id="KAK7853997.1"/>
    </source>
</evidence>
<dbReference type="AlphaFoldDB" id="A0AAW0LR80"/>
<keyword evidence="2" id="KW-1185">Reference proteome</keyword>
<dbReference type="Gene3D" id="3.80.10.10">
    <property type="entry name" value="Ribonuclease Inhibitor"/>
    <property type="match status" value="1"/>
</dbReference>
<protein>
    <submittedName>
        <fullName evidence="1">Disease resistance protein</fullName>
    </submittedName>
</protein>
<dbReference type="EMBL" id="PKMF04000059">
    <property type="protein sequence ID" value="KAK7853997.1"/>
    <property type="molecule type" value="Genomic_DNA"/>
</dbReference>
<proteinExistence type="predicted"/>
<dbReference type="Proteomes" id="UP000237347">
    <property type="component" value="Unassembled WGS sequence"/>
</dbReference>
<organism evidence="1 2">
    <name type="scientific">Quercus suber</name>
    <name type="common">Cork oak</name>
    <dbReference type="NCBI Taxonomy" id="58331"/>
    <lineage>
        <taxon>Eukaryota</taxon>
        <taxon>Viridiplantae</taxon>
        <taxon>Streptophyta</taxon>
        <taxon>Embryophyta</taxon>
        <taxon>Tracheophyta</taxon>
        <taxon>Spermatophyta</taxon>
        <taxon>Magnoliopsida</taxon>
        <taxon>eudicotyledons</taxon>
        <taxon>Gunneridae</taxon>
        <taxon>Pentapetalae</taxon>
        <taxon>rosids</taxon>
        <taxon>fabids</taxon>
        <taxon>Fagales</taxon>
        <taxon>Fagaceae</taxon>
        <taxon>Quercus</taxon>
    </lineage>
</organism>
<gene>
    <name evidence="1" type="ORF">CFP56_033771</name>
</gene>
<dbReference type="PANTHER" id="PTHR15140:SF6">
    <property type="entry name" value="TUBULIN-SPECIFIC CHAPERONE COFACTOR E-LIKE PROTEIN"/>
    <property type="match status" value="1"/>
</dbReference>
<comment type="caution">
    <text evidence="1">The sequence shown here is derived from an EMBL/GenBank/DDBJ whole genome shotgun (WGS) entry which is preliminary data.</text>
</comment>
<dbReference type="PANTHER" id="PTHR15140">
    <property type="entry name" value="TUBULIN-SPECIFIC CHAPERONE E"/>
    <property type="match status" value="1"/>
</dbReference>
<sequence length="267" mass="30275">MDLPGGNPIIRRQLTEPPNSGCEAYLCQNSTQVHMEVAQTSTPILCYKEWAEQAYKTRTGIPPRVARTEKCIGQMGERSDIPQIFEIEIVGEKGEALDLYLENISELNNLSSLYLFGKLEDQSIKSLFTNTDYFCLSDLTLSASGLKEDPMPTLGSLPKLKSLSNFHLGSFKGKEMVCLGKGFPELLVLKLWKLLLQVEEGAMQKLRELDIRCCNKLKVPTGLKLLKSLQELKLTNMPENFTTTIEKKKWQIWDDTAHPPRITKDHW</sequence>